<dbReference type="PANTHER" id="PTHR21496:SF0">
    <property type="entry name" value="RIESKE DOMAIN-CONTAINING PROTEIN"/>
    <property type="match status" value="1"/>
</dbReference>
<dbReference type="RefSeq" id="WP_129131029.1">
    <property type="nucleotide sequence ID" value="NZ_SDHW01000003.1"/>
</dbReference>
<keyword evidence="1" id="KW-0001">2Fe-2S</keyword>
<comment type="similarity">
    <text evidence="6">Belongs to the bacterial ring-hydroxylating dioxygenase ferredoxin component family.</text>
</comment>
<dbReference type="Gene3D" id="2.102.10.10">
    <property type="entry name" value="Rieske [2Fe-2S] iron-sulphur domain"/>
    <property type="match status" value="1"/>
</dbReference>
<dbReference type="AlphaFoldDB" id="A0A4Q1CH68"/>
<dbReference type="SUPFAM" id="SSF50022">
    <property type="entry name" value="ISP domain"/>
    <property type="match status" value="1"/>
</dbReference>
<feature type="domain" description="Rieske" evidence="7">
    <location>
        <begin position="21"/>
        <end position="108"/>
    </location>
</feature>
<accession>A0A4Q1CH68</accession>
<comment type="caution">
    <text evidence="8">The sequence shown here is derived from an EMBL/GenBank/DDBJ whole genome shotgun (WGS) entry which is preliminary data.</text>
</comment>
<dbReference type="InterPro" id="IPR017941">
    <property type="entry name" value="Rieske_2Fe-2S"/>
</dbReference>
<dbReference type="Pfam" id="PF00355">
    <property type="entry name" value="Rieske"/>
    <property type="match status" value="1"/>
</dbReference>
<evidence type="ECO:0000256" key="2">
    <source>
        <dbReference type="ARBA" id="ARBA00022723"/>
    </source>
</evidence>
<name>A0A4Q1CH68_9BACT</name>
<dbReference type="InterPro" id="IPR036922">
    <property type="entry name" value="Rieske_2Fe-2S_sf"/>
</dbReference>
<dbReference type="PANTHER" id="PTHR21496">
    <property type="entry name" value="FERREDOXIN-RELATED"/>
    <property type="match status" value="1"/>
</dbReference>
<evidence type="ECO:0000256" key="3">
    <source>
        <dbReference type="ARBA" id="ARBA00023004"/>
    </source>
</evidence>
<dbReference type="Proteomes" id="UP000290204">
    <property type="component" value="Unassembled WGS sequence"/>
</dbReference>
<dbReference type="GO" id="GO:0051537">
    <property type="term" value="F:2 iron, 2 sulfur cluster binding"/>
    <property type="evidence" value="ECO:0007669"/>
    <property type="project" value="UniProtKB-KW"/>
</dbReference>
<evidence type="ECO:0000256" key="1">
    <source>
        <dbReference type="ARBA" id="ARBA00022714"/>
    </source>
</evidence>
<proteinExistence type="inferred from homology"/>
<dbReference type="GO" id="GO:0046872">
    <property type="term" value="F:metal ion binding"/>
    <property type="evidence" value="ECO:0007669"/>
    <property type="project" value="UniProtKB-KW"/>
</dbReference>
<dbReference type="EMBL" id="SDHW01000003">
    <property type="protein sequence ID" value="RXK59656.1"/>
    <property type="molecule type" value="Genomic_DNA"/>
</dbReference>
<gene>
    <name evidence="8" type="ORF">ESA94_11350</name>
</gene>
<evidence type="ECO:0000256" key="5">
    <source>
        <dbReference type="ARBA" id="ARBA00034078"/>
    </source>
</evidence>
<evidence type="ECO:0000256" key="4">
    <source>
        <dbReference type="ARBA" id="ARBA00023014"/>
    </source>
</evidence>
<keyword evidence="9" id="KW-1185">Reference proteome</keyword>
<dbReference type="OrthoDB" id="593800at2"/>
<keyword evidence="2" id="KW-0479">Metal-binding</keyword>
<evidence type="ECO:0000259" key="7">
    <source>
        <dbReference type="PROSITE" id="PS51296"/>
    </source>
</evidence>
<keyword evidence="3" id="KW-0408">Iron</keyword>
<evidence type="ECO:0000313" key="8">
    <source>
        <dbReference type="EMBL" id="RXK59656.1"/>
    </source>
</evidence>
<reference evidence="8 9" key="1">
    <citation type="submission" date="2019-01" db="EMBL/GenBank/DDBJ databases">
        <title>Lacibacter sp. strain TTM-7.</title>
        <authorList>
            <person name="Chen W.-M."/>
        </authorList>
    </citation>
    <scope>NUCLEOTIDE SEQUENCE [LARGE SCALE GENOMIC DNA]</scope>
    <source>
        <strain evidence="8 9">TTM-7</strain>
    </source>
</reference>
<protein>
    <submittedName>
        <fullName evidence="8">Rieske (2Fe-2S) protein</fullName>
    </submittedName>
</protein>
<sequence length="120" mass="13706">MPAEKKYTWHKIAESVDDFLWEENKLCEIVVKGKTICVAKHNEEVFACAHKCPHAGGHLADGFLDATGNIVCPLHRYKFNLSNGRNVSGEGYYLKTYPIEKREDGIYIGLEENSFFSFFK</sequence>
<organism evidence="8 9">
    <name type="scientific">Lacibacter luteus</name>
    <dbReference type="NCBI Taxonomy" id="2508719"/>
    <lineage>
        <taxon>Bacteria</taxon>
        <taxon>Pseudomonadati</taxon>
        <taxon>Bacteroidota</taxon>
        <taxon>Chitinophagia</taxon>
        <taxon>Chitinophagales</taxon>
        <taxon>Chitinophagaceae</taxon>
        <taxon>Lacibacter</taxon>
    </lineage>
</organism>
<evidence type="ECO:0000313" key="9">
    <source>
        <dbReference type="Proteomes" id="UP000290204"/>
    </source>
</evidence>
<evidence type="ECO:0000256" key="6">
    <source>
        <dbReference type="ARBA" id="ARBA00038001"/>
    </source>
</evidence>
<comment type="cofactor">
    <cofactor evidence="5">
        <name>[2Fe-2S] cluster</name>
        <dbReference type="ChEBI" id="CHEBI:190135"/>
    </cofactor>
</comment>
<dbReference type="PROSITE" id="PS51296">
    <property type="entry name" value="RIESKE"/>
    <property type="match status" value="1"/>
</dbReference>
<keyword evidence="4" id="KW-0411">Iron-sulfur</keyword>